<comment type="function">
    <text evidence="1">Involved in the assembly of lipopolysaccharide (LPS) at the surface of the outer membrane.</text>
</comment>
<keyword evidence="1" id="KW-0732">Signal</keyword>
<keyword evidence="1" id="KW-0998">Cell outer membrane</keyword>
<dbReference type="EMBL" id="FPKU01000001">
    <property type="protein sequence ID" value="SFZ80893.1"/>
    <property type="molecule type" value="Genomic_DNA"/>
</dbReference>
<evidence type="ECO:0000313" key="4">
    <source>
        <dbReference type="Proteomes" id="UP000183447"/>
    </source>
</evidence>
<dbReference type="HAMAP" id="MF_01411">
    <property type="entry name" value="LPS_assembly_LptD"/>
    <property type="match status" value="1"/>
</dbReference>
<proteinExistence type="inferred from homology"/>
<feature type="domain" description="LptD C-terminal" evidence="2">
    <location>
        <begin position="304"/>
        <end position="690"/>
    </location>
</feature>
<dbReference type="GO" id="GO:0009279">
    <property type="term" value="C:cell outer membrane"/>
    <property type="evidence" value="ECO:0007669"/>
    <property type="project" value="UniProtKB-SubCell"/>
</dbReference>
<dbReference type="GO" id="GO:0043165">
    <property type="term" value="P:Gram-negative-bacterium-type cell outer membrane assembly"/>
    <property type="evidence" value="ECO:0007669"/>
    <property type="project" value="UniProtKB-UniRule"/>
</dbReference>
<comment type="similarity">
    <text evidence="1">Belongs to the LptD family.</text>
</comment>
<feature type="signal peptide" evidence="1">
    <location>
        <begin position="1"/>
        <end position="29"/>
    </location>
</feature>
<feature type="chain" id="PRO_5013407944" description="LPS-assembly protein LptD" evidence="1">
    <location>
        <begin position="30"/>
        <end position="749"/>
    </location>
</feature>
<comment type="subcellular location">
    <subcellularLocation>
        <location evidence="1">Cell outer membrane</location>
    </subcellularLocation>
</comment>
<dbReference type="PANTHER" id="PTHR30189:SF1">
    <property type="entry name" value="LPS-ASSEMBLY PROTEIN LPTD"/>
    <property type="match status" value="1"/>
</dbReference>
<comment type="subunit">
    <text evidence="1">Component of the lipopolysaccharide transport and assembly complex.</text>
</comment>
<name>A0A1K2HSQ7_9HYPH</name>
<evidence type="ECO:0000256" key="1">
    <source>
        <dbReference type="HAMAP-Rule" id="MF_01411"/>
    </source>
</evidence>
<accession>A0A1K2HSQ7</accession>
<dbReference type="GO" id="GO:1990351">
    <property type="term" value="C:transporter complex"/>
    <property type="evidence" value="ECO:0007669"/>
    <property type="project" value="TreeGrafter"/>
</dbReference>
<comment type="caution">
    <text evidence="1">Lacks conserved residue(s) required for the propagation of feature annotation.</text>
</comment>
<dbReference type="InterPro" id="IPR020889">
    <property type="entry name" value="LipoPS_assembly_LptD"/>
</dbReference>
<dbReference type="PANTHER" id="PTHR30189">
    <property type="entry name" value="LPS-ASSEMBLY PROTEIN"/>
    <property type="match status" value="1"/>
</dbReference>
<dbReference type="Gene3D" id="2.60.450.10">
    <property type="entry name" value="Lipopolysaccharide (LPS) transport protein A like domain"/>
    <property type="match status" value="1"/>
</dbReference>
<dbReference type="InterPro" id="IPR007543">
    <property type="entry name" value="LptD_C"/>
</dbReference>
<keyword evidence="4" id="KW-1185">Reference proteome</keyword>
<evidence type="ECO:0000259" key="2">
    <source>
        <dbReference type="Pfam" id="PF04453"/>
    </source>
</evidence>
<gene>
    <name evidence="1" type="primary">lptD</name>
    <name evidence="3" type="ORF">SAMN02983003_0194</name>
</gene>
<evidence type="ECO:0000313" key="3">
    <source>
        <dbReference type="EMBL" id="SFZ80893.1"/>
    </source>
</evidence>
<organism evidence="3 4">
    <name type="scientific">Devosia enhydra</name>
    <dbReference type="NCBI Taxonomy" id="665118"/>
    <lineage>
        <taxon>Bacteria</taxon>
        <taxon>Pseudomonadati</taxon>
        <taxon>Pseudomonadota</taxon>
        <taxon>Alphaproteobacteria</taxon>
        <taxon>Hyphomicrobiales</taxon>
        <taxon>Devosiaceae</taxon>
        <taxon>Devosia</taxon>
    </lineage>
</organism>
<dbReference type="RefSeq" id="WP_177282340.1">
    <property type="nucleotide sequence ID" value="NZ_FPKU01000001.1"/>
</dbReference>
<dbReference type="AlphaFoldDB" id="A0A1K2HSQ7"/>
<dbReference type="Proteomes" id="UP000183447">
    <property type="component" value="Unassembled WGS sequence"/>
</dbReference>
<keyword evidence="1" id="KW-0472">Membrane</keyword>
<dbReference type="STRING" id="665118.SAMN02983003_0194"/>
<reference evidence="3 4" key="1">
    <citation type="submission" date="2016-11" db="EMBL/GenBank/DDBJ databases">
        <authorList>
            <person name="Jaros S."/>
            <person name="Januszkiewicz K."/>
            <person name="Wedrychowicz H."/>
        </authorList>
    </citation>
    <scope>NUCLEOTIDE SEQUENCE [LARGE SCALE GENOMIC DNA]</scope>
    <source>
        <strain evidence="3 4">ATCC 23634</strain>
    </source>
</reference>
<dbReference type="InterPro" id="IPR050218">
    <property type="entry name" value="LptD"/>
</dbReference>
<protein>
    <recommendedName>
        <fullName evidence="1">LPS-assembly protein LptD</fullName>
    </recommendedName>
</protein>
<sequence length="749" mass="80008" precursor="true">MSQRSLTGLMALMLSVAAAATMTASPALAQLLPPGFFDRVPPAPGGQAAVEADMLSYDGVADIITASGNVAMRYSGYDLTGDRLVYNQRTGEMRLTGRAVVRDPQGTVYIGDEIVVAGEMKRATIRAMTLVNEDGSIITADNADHQSELETILTEATYSPCGLCIDTKGRRIGWQVKAAEMTRFKERGVVEMEQPSLELLGIPVAWLPWLSLPDPSQPRRTGFRLPGLDYSGTRGVELTVPYFLAIDENAEVLLLPTLMSRQGFWMGAEWTQRVPGYGEFEVSGSGIYQLDPSAFSGVGNTDWRGAIRSTGKFTPVKTWTAGWSYTAFTDAAYLGDYDITDASSIVNEVYATHVSADHFADVRVQDFLQLGNVSESAQNQQATTLPNARYETITELGNDMGRLEVRSSLINVRREADQATSRGAVDYVFGLEGEKTHLSVEAAWQKQFIAPAGVLVTPYLGLRADAAMYQGDSSEASAPADGSLLSATPIAAIDVRWPLIAHAGLDSHLLEPIAQLVYRGSDETAVGITNDNAQSFVLDDTNLFSYNRFSGSDRQETGLRANIGGRYQASFANGGWIELMAGQSFHLAGVNGLGIADHAQTGAATGLGDAASYAVLGAKGALGPISGGAKLQVDTSDLSVARAALAVAFAQDGWTLGADYVYLPAEAALGVLTDKHEVIGRLGIPLDDYWRLTGSVGWDIANSTWLEARAGAVYDDGFLVYGLNTKATPTAFEAGVVFKLKGPAGEFAF</sequence>
<dbReference type="Pfam" id="PF04453">
    <property type="entry name" value="LptD"/>
    <property type="match status" value="1"/>
</dbReference>
<dbReference type="GO" id="GO:0015920">
    <property type="term" value="P:lipopolysaccharide transport"/>
    <property type="evidence" value="ECO:0007669"/>
    <property type="project" value="InterPro"/>
</dbReference>